<sequence length="108" mass="12111">MSNQHGGKRPGAGRPATGRKPTRSIRMTDKEYELVKKFLAELRSNNDTVISISLSDEENEQLCASAERLGETVDERAKMIISAYLSGIRKKKNTASFPRRQQTKKATE</sequence>
<organism evidence="1 2">
    <name type="scientific">Alicyclobacillus acidoterrestris (strain ATCC 49025 / DSM 3922 / CIP 106132 / NCIMB 13137 / GD3B)</name>
    <dbReference type="NCBI Taxonomy" id="1356854"/>
    <lineage>
        <taxon>Bacteria</taxon>
        <taxon>Bacillati</taxon>
        <taxon>Bacillota</taxon>
        <taxon>Bacilli</taxon>
        <taxon>Bacillales</taxon>
        <taxon>Alicyclobacillaceae</taxon>
        <taxon>Alicyclobacillus</taxon>
    </lineage>
</organism>
<dbReference type="RefSeq" id="WP_021296135.1">
    <property type="nucleotide sequence ID" value="NZ_AURB01000124.1"/>
</dbReference>
<gene>
    <name evidence="1" type="ORF">K1I37_15015</name>
</gene>
<name>T0D863_ALIAG</name>
<proteinExistence type="predicted"/>
<dbReference type="AlphaFoldDB" id="T0D863"/>
<accession>T0D863</accession>
<accession>A0A9E6ZGC4</accession>
<protein>
    <submittedName>
        <fullName evidence="1">Uncharacterized protein</fullName>
    </submittedName>
</protein>
<evidence type="ECO:0000313" key="1">
    <source>
        <dbReference type="EMBL" id="UNO47983.1"/>
    </source>
</evidence>
<keyword evidence="2" id="KW-1185">Reference proteome</keyword>
<evidence type="ECO:0000313" key="2">
    <source>
        <dbReference type="Proteomes" id="UP000829401"/>
    </source>
</evidence>
<dbReference type="EMBL" id="CP080467">
    <property type="protein sequence ID" value="UNO47983.1"/>
    <property type="molecule type" value="Genomic_DNA"/>
</dbReference>
<dbReference type="Proteomes" id="UP000829401">
    <property type="component" value="Chromosome"/>
</dbReference>
<dbReference type="STRING" id="1356854.N007_05460"/>
<reference evidence="2" key="1">
    <citation type="journal article" date="2022" name="G3 (Bethesda)">
        <title>Unveiling the complete genome sequence of Alicyclobacillus acidoterrestris DSM 3922T, a taint-producing strain.</title>
        <authorList>
            <person name="Leonardo I.C."/>
            <person name="Barreto Crespo M.T."/>
            <person name="Gaspar F.B."/>
        </authorList>
    </citation>
    <scope>NUCLEOTIDE SEQUENCE [LARGE SCALE GENOMIC DNA]</scope>
    <source>
        <strain evidence="2">DSM 3922</strain>
    </source>
</reference>
<dbReference type="KEGG" id="aaco:K1I37_15015"/>